<dbReference type="EMBL" id="WNXD01000001">
    <property type="protein sequence ID" value="MBB2144317.1"/>
    <property type="molecule type" value="Genomic_DNA"/>
</dbReference>
<dbReference type="SUPFAM" id="SSF51569">
    <property type="entry name" value="Aldolase"/>
    <property type="match status" value="1"/>
</dbReference>
<dbReference type="Pfam" id="PF00701">
    <property type="entry name" value="DHDPS"/>
    <property type="match status" value="1"/>
</dbReference>
<protein>
    <submittedName>
        <fullName evidence="5">Dihydrodipicolinate synthase family protein</fullName>
    </submittedName>
</protein>
<keyword evidence="6" id="KW-1185">Reference proteome</keyword>
<evidence type="ECO:0000256" key="2">
    <source>
        <dbReference type="PIRNR" id="PIRNR001365"/>
    </source>
</evidence>
<dbReference type="PANTHER" id="PTHR12128:SF72">
    <property type="entry name" value="DIHYDRODIPICOLINATE SYNTHASE"/>
    <property type="match status" value="1"/>
</dbReference>
<dbReference type="PIRSF" id="PIRSF001365">
    <property type="entry name" value="DHDPS"/>
    <property type="match status" value="1"/>
</dbReference>
<dbReference type="PANTHER" id="PTHR12128">
    <property type="entry name" value="DIHYDRODIPICOLINATE SYNTHASE"/>
    <property type="match status" value="1"/>
</dbReference>
<dbReference type="InterPro" id="IPR002220">
    <property type="entry name" value="DapA-like"/>
</dbReference>
<dbReference type="AlphaFoldDB" id="A0A923DUV6"/>
<feature type="binding site" evidence="4">
    <location>
        <position position="207"/>
    </location>
    <ligand>
        <name>pyruvate</name>
        <dbReference type="ChEBI" id="CHEBI:15361"/>
    </ligand>
</feature>
<comment type="caution">
    <text evidence="5">The sequence shown here is derived from an EMBL/GenBank/DDBJ whole genome shotgun (WGS) entry which is preliminary data.</text>
</comment>
<comment type="similarity">
    <text evidence="2">Belongs to the DapA family.</text>
</comment>
<reference evidence="5" key="1">
    <citation type="submission" date="2019-11" db="EMBL/GenBank/DDBJ databases">
        <title>Description of Pedobacter sp. LMG 31464T.</title>
        <authorList>
            <person name="Carlier A."/>
            <person name="Qi S."/>
            <person name="Vandamme P."/>
        </authorList>
    </citation>
    <scope>NUCLEOTIDE SEQUENCE</scope>
    <source>
        <strain evidence="5">LMG 31464</strain>
    </source>
</reference>
<gene>
    <name evidence="5" type="ORF">GM921_02365</name>
</gene>
<evidence type="ECO:0000256" key="3">
    <source>
        <dbReference type="PIRSR" id="PIRSR001365-1"/>
    </source>
</evidence>
<evidence type="ECO:0000313" key="6">
    <source>
        <dbReference type="Proteomes" id="UP000601055"/>
    </source>
</evidence>
<dbReference type="SMART" id="SM01130">
    <property type="entry name" value="DHDPS"/>
    <property type="match status" value="1"/>
</dbReference>
<dbReference type="PRINTS" id="PR00146">
    <property type="entry name" value="DHPICSNTHASE"/>
</dbReference>
<accession>A0A923DUV6</accession>
<dbReference type="RefSeq" id="WP_182921010.1">
    <property type="nucleotide sequence ID" value="NZ_WNXD01000001.1"/>
</dbReference>
<dbReference type="CDD" id="cd00408">
    <property type="entry name" value="DHDPS-like"/>
    <property type="match status" value="1"/>
</dbReference>
<feature type="active site" description="Proton donor/acceptor" evidence="3">
    <location>
        <position position="137"/>
    </location>
</feature>
<sequence>MKHIAWQGVYPALLTPFTENDTIDYPLFKKNLDAQLAAGVDGVIICGSLGEASTLTKEEKTEFLTYTVKEVAGRVPVLINVAEQITSVAIAMAQEAEQLGADGIMLLPPLKYKAADDEVVTYFQAVASAIQIPILIYNNPVDYGIKVSIAMFEELLPYENIQAVKESTRDLANITNMINRFGNRFKILGGVDTISLECLVLGADGLVAGLVDAFPAETVAIYRLVKAKRYDEALAIYRWFMPLLELDIHPKLVQYIKLAATAVGISSEYVRAPRLVIKGEERERVLKIINDALANRPTLPDYLNLAVEAV</sequence>
<proteinExistence type="inferred from homology"/>
<evidence type="ECO:0000313" key="5">
    <source>
        <dbReference type="EMBL" id="MBB2144317.1"/>
    </source>
</evidence>
<dbReference type="GO" id="GO:0008840">
    <property type="term" value="F:4-hydroxy-tetrahydrodipicolinate synthase activity"/>
    <property type="evidence" value="ECO:0007669"/>
    <property type="project" value="TreeGrafter"/>
</dbReference>
<dbReference type="Proteomes" id="UP000601055">
    <property type="component" value="Unassembled WGS sequence"/>
</dbReference>
<name>A0A923DUV6_9SPHI</name>
<evidence type="ECO:0000256" key="1">
    <source>
        <dbReference type="ARBA" id="ARBA00023239"/>
    </source>
</evidence>
<organism evidence="5 6">
    <name type="scientific">Pedobacter planticolens</name>
    <dbReference type="NCBI Taxonomy" id="2679964"/>
    <lineage>
        <taxon>Bacteria</taxon>
        <taxon>Pseudomonadati</taxon>
        <taxon>Bacteroidota</taxon>
        <taxon>Sphingobacteriia</taxon>
        <taxon>Sphingobacteriales</taxon>
        <taxon>Sphingobacteriaceae</taxon>
        <taxon>Pedobacter</taxon>
    </lineage>
</organism>
<dbReference type="InterPro" id="IPR013785">
    <property type="entry name" value="Aldolase_TIM"/>
</dbReference>
<feature type="active site" description="Schiff-base intermediate with substrate" evidence="3">
    <location>
        <position position="165"/>
    </location>
</feature>
<evidence type="ECO:0000256" key="4">
    <source>
        <dbReference type="PIRSR" id="PIRSR001365-2"/>
    </source>
</evidence>
<keyword evidence="1 2" id="KW-0456">Lyase</keyword>
<dbReference type="Gene3D" id="3.20.20.70">
    <property type="entry name" value="Aldolase class I"/>
    <property type="match status" value="1"/>
</dbReference>